<keyword evidence="3" id="KW-1185">Reference proteome</keyword>
<feature type="region of interest" description="Disordered" evidence="1">
    <location>
        <begin position="100"/>
        <end position="121"/>
    </location>
</feature>
<comment type="caution">
    <text evidence="2">The sequence shown here is derived from an EMBL/GenBank/DDBJ whole genome shotgun (WGS) entry which is preliminary data.</text>
</comment>
<protein>
    <submittedName>
        <fullName evidence="2">Uncharacterized protein</fullName>
    </submittedName>
</protein>
<reference evidence="2 3" key="1">
    <citation type="submission" date="2019-01" db="EMBL/GenBank/DDBJ databases">
        <title>Sphingorhabdus lacus sp.nov., isolated from an oligotrophic freshwater lake.</title>
        <authorList>
            <person name="Park M."/>
        </authorList>
    </citation>
    <scope>NUCLEOTIDE SEQUENCE [LARGE SCALE GENOMIC DNA]</scope>
    <source>
        <strain evidence="2 3">IMCC26285</strain>
    </source>
</reference>
<evidence type="ECO:0000313" key="2">
    <source>
        <dbReference type="EMBL" id="MVZ96504.1"/>
    </source>
</evidence>
<gene>
    <name evidence="2" type="ORF">EUU23_02150</name>
</gene>
<dbReference type="Proteomes" id="UP000471147">
    <property type="component" value="Unassembled WGS sequence"/>
</dbReference>
<evidence type="ECO:0000313" key="3">
    <source>
        <dbReference type="Proteomes" id="UP000471147"/>
    </source>
</evidence>
<organism evidence="2 3">
    <name type="scientific">Sphingorhabdus profundilacus</name>
    <dbReference type="NCBI Taxonomy" id="2509718"/>
    <lineage>
        <taxon>Bacteria</taxon>
        <taxon>Pseudomonadati</taxon>
        <taxon>Pseudomonadota</taxon>
        <taxon>Alphaproteobacteria</taxon>
        <taxon>Sphingomonadales</taxon>
        <taxon>Sphingomonadaceae</taxon>
        <taxon>Sphingorhabdus</taxon>
    </lineage>
</organism>
<proteinExistence type="predicted"/>
<accession>A0A6I4LXE9</accession>
<dbReference type="EMBL" id="SDWJ01000001">
    <property type="protein sequence ID" value="MVZ96504.1"/>
    <property type="molecule type" value="Genomic_DNA"/>
</dbReference>
<evidence type="ECO:0000256" key="1">
    <source>
        <dbReference type="SAM" id="MobiDB-lite"/>
    </source>
</evidence>
<dbReference type="AlphaFoldDB" id="A0A6I4LXE9"/>
<dbReference type="OrthoDB" id="7594794at2"/>
<sequence>MTFPPAVPSQNSVDGRTDHIAMLAAAAARQANSRTVRAVRRTAGDATAKGDATAQRIDYFASKKAQNVPVCGAFWRQNTPGQIGEDAVYQADSGYIKDSQLKDEATGVEPTHAGHRVSRTL</sequence>
<name>A0A6I4LXE9_9SPHN</name>
<dbReference type="RefSeq" id="WP_160352478.1">
    <property type="nucleotide sequence ID" value="NZ_SDWJ01000001.1"/>
</dbReference>